<feature type="signal peptide" evidence="1">
    <location>
        <begin position="1"/>
        <end position="28"/>
    </location>
</feature>
<sequence length="75" mass="8415">MATTLLPLAVMVMLFKHLLPLLYHPVDSATTGMSLEWYWLSHSDGAPPSSPLSKPLRVRNPLVWLDTCGEHLYVV</sequence>
<evidence type="ECO:0000256" key="1">
    <source>
        <dbReference type="SAM" id="SignalP"/>
    </source>
</evidence>
<keyword evidence="3" id="KW-1185">Reference proteome</keyword>
<accession>A0AA39DE23</accession>
<organism evidence="2 3">
    <name type="scientific">Vitis rotundifolia</name>
    <name type="common">Muscadine grape</name>
    <dbReference type="NCBI Taxonomy" id="103349"/>
    <lineage>
        <taxon>Eukaryota</taxon>
        <taxon>Viridiplantae</taxon>
        <taxon>Streptophyta</taxon>
        <taxon>Embryophyta</taxon>
        <taxon>Tracheophyta</taxon>
        <taxon>Spermatophyta</taxon>
        <taxon>Magnoliopsida</taxon>
        <taxon>eudicotyledons</taxon>
        <taxon>Gunneridae</taxon>
        <taxon>Pentapetalae</taxon>
        <taxon>rosids</taxon>
        <taxon>Vitales</taxon>
        <taxon>Vitaceae</taxon>
        <taxon>Viteae</taxon>
        <taxon>Vitis</taxon>
    </lineage>
</organism>
<evidence type="ECO:0008006" key="4">
    <source>
        <dbReference type="Google" id="ProtNLM"/>
    </source>
</evidence>
<evidence type="ECO:0000313" key="3">
    <source>
        <dbReference type="Proteomes" id="UP001168098"/>
    </source>
</evidence>
<feature type="chain" id="PRO_5041364569" description="Secreted protein" evidence="1">
    <location>
        <begin position="29"/>
        <end position="75"/>
    </location>
</feature>
<dbReference type="Proteomes" id="UP001168098">
    <property type="component" value="Unassembled WGS sequence"/>
</dbReference>
<proteinExistence type="predicted"/>
<dbReference type="AlphaFoldDB" id="A0AA39DE23"/>
<keyword evidence="1" id="KW-0732">Signal</keyword>
<dbReference type="EMBL" id="JARBHA010000015">
    <property type="protein sequence ID" value="KAJ9681518.1"/>
    <property type="molecule type" value="Genomic_DNA"/>
</dbReference>
<evidence type="ECO:0000313" key="2">
    <source>
        <dbReference type="EMBL" id="KAJ9681518.1"/>
    </source>
</evidence>
<reference evidence="2 3" key="1">
    <citation type="journal article" date="2023" name="BMC Biotechnol.">
        <title>Vitis rotundifolia cv Carlos genome sequencing.</title>
        <authorList>
            <person name="Huff M."/>
            <person name="Hulse-Kemp A."/>
            <person name="Scheffler B."/>
            <person name="Youngblood R."/>
            <person name="Simpson S."/>
            <person name="Babiker E."/>
            <person name="Staton M."/>
        </authorList>
    </citation>
    <scope>NUCLEOTIDE SEQUENCE [LARGE SCALE GENOMIC DNA]</scope>
    <source>
        <tissue evidence="2">Leaf</tissue>
    </source>
</reference>
<protein>
    <recommendedName>
        <fullName evidence="4">Secreted protein</fullName>
    </recommendedName>
</protein>
<gene>
    <name evidence="2" type="ORF">PVL29_020406</name>
</gene>
<comment type="caution">
    <text evidence="2">The sequence shown here is derived from an EMBL/GenBank/DDBJ whole genome shotgun (WGS) entry which is preliminary data.</text>
</comment>
<name>A0AA39DE23_VITRO</name>